<dbReference type="EMBL" id="JACXAI010000017">
    <property type="protein sequence ID" value="MBD1381279.1"/>
    <property type="molecule type" value="Genomic_DNA"/>
</dbReference>
<dbReference type="Gene3D" id="3.60.15.10">
    <property type="entry name" value="Ribonuclease Z/Hydroxyacylglutathione hydrolase-like"/>
    <property type="match status" value="1"/>
</dbReference>
<evidence type="ECO:0000313" key="3">
    <source>
        <dbReference type="Proteomes" id="UP000626844"/>
    </source>
</evidence>
<dbReference type="Proteomes" id="UP000626844">
    <property type="component" value="Unassembled WGS sequence"/>
</dbReference>
<gene>
    <name evidence="2" type="ORF">IC621_13650</name>
</gene>
<dbReference type="InterPro" id="IPR050855">
    <property type="entry name" value="NDM-1-like"/>
</dbReference>
<feature type="domain" description="Metallo-beta-lactamase" evidence="1">
    <location>
        <begin position="24"/>
        <end position="228"/>
    </location>
</feature>
<dbReference type="InterPro" id="IPR036866">
    <property type="entry name" value="RibonucZ/Hydroxyglut_hydro"/>
</dbReference>
<organism evidence="2 3">
    <name type="scientific">Metabacillus arenae</name>
    <dbReference type="NCBI Taxonomy" id="2771434"/>
    <lineage>
        <taxon>Bacteria</taxon>
        <taxon>Bacillati</taxon>
        <taxon>Bacillota</taxon>
        <taxon>Bacilli</taxon>
        <taxon>Bacillales</taxon>
        <taxon>Bacillaceae</taxon>
        <taxon>Metabacillus</taxon>
    </lineage>
</organism>
<dbReference type="PANTHER" id="PTHR42951">
    <property type="entry name" value="METALLO-BETA-LACTAMASE DOMAIN-CONTAINING"/>
    <property type="match status" value="1"/>
</dbReference>
<protein>
    <submittedName>
        <fullName evidence="2">MBL fold metallo-hydrolase</fullName>
    </submittedName>
</protein>
<dbReference type="Pfam" id="PF00753">
    <property type="entry name" value="Lactamase_B"/>
    <property type="match status" value="1"/>
</dbReference>
<dbReference type="PANTHER" id="PTHR42951:SF22">
    <property type="entry name" value="METALLO BETA-LACTAMASE SUPERFAMILY LIPOPROTEIN"/>
    <property type="match status" value="1"/>
</dbReference>
<dbReference type="InterPro" id="IPR001279">
    <property type="entry name" value="Metallo-B-lactamas"/>
</dbReference>
<proteinExistence type="predicted"/>
<evidence type="ECO:0000259" key="1">
    <source>
        <dbReference type="SMART" id="SM00849"/>
    </source>
</evidence>
<sequence length="323" mass="36109">MATVFHVNDRISIIDCVDLGMKGRTSSYVLKEDKLTIVETSASPSIPHLLNGLTQLGFSPSDVSYVIVTHIHLDHAGGAGLFLEKCPQAKIVVHPKGARHLIDPSRLITGAKTVYQEKFEKLFTPIIPINEEKIIVKEDRDTLNLSENCTLTFYNSPGHANHHFSIHDSVSNGIFTGDAIGIFYQELLDHGLEFYLPSTSPNQFDPEAMLMSAEMIEKLNPDYLYFSHFGISHDPGKAITNLRTWLPLFVDTAERICTKEGGKDTERLASHVTTELENTIFGYLKRQNVARSHSVYDILKIDLSVCAMGLVDYFTKKAKEKIS</sequence>
<dbReference type="AlphaFoldDB" id="A0A926NGS9"/>
<keyword evidence="3" id="KW-1185">Reference proteome</keyword>
<evidence type="ECO:0000313" key="2">
    <source>
        <dbReference type="EMBL" id="MBD1381279.1"/>
    </source>
</evidence>
<reference evidence="2" key="1">
    <citation type="submission" date="2020-09" db="EMBL/GenBank/DDBJ databases">
        <title>A novel bacterium of genus Bacillus, isolated from South China Sea.</title>
        <authorList>
            <person name="Huang H."/>
            <person name="Mo K."/>
            <person name="Hu Y."/>
        </authorList>
    </citation>
    <scope>NUCLEOTIDE SEQUENCE</scope>
    <source>
        <strain evidence="2">IB182487</strain>
    </source>
</reference>
<dbReference type="SUPFAM" id="SSF56281">
    <property type="entry name" value="Metallo-hydrolase/oxidoreductase"/>
    <property type="match status" value="1"/>
</dbReference>
<dbReference type="RefSeq" id="WP_191158878.1">
    <property type="nucleotide sequence ID" value="NZ_JACXAI010000017.1"/>
</dbReference>
<accession>A0A926NGS9</accession>
<name>A0A926NGS9_9BACI</name>
<comment type="caution">
    <text evidence="2">The sequence shown here is derived from an EMBL/GenBank/DDBJ whole genome shotgun (WGS) entry which is preliminary data.</text>
</comment>
<dbReference type="InterPro" id="IPR037482">
    <property type="entry name" value="ST1585_MBL-fold"/>
</dbReference>
<dbReference type="CDD" id="cd07726">
    <property type="entry name" value="ST1585-like_MBL-fold"/>
    <property type="match status" value="1"/>
</dbReference>
<dbReference type="SMART" id="SM00849">
    <property type="entry name" value="Lactamase_B"/>
    <property type="match status" value="1"/>
</dbReference>